<keyword evidence="2" id="KW-1185">Reference proteome</keyword>
<protein>
    <submittedName>
        <fullName evidence="1">Uncharacterized protein</fullName>
    </submittedName>
</protein>
<dbReference type="EMBL" id="CAQQ02045053">
    <property type="status" value="NOT_ANNOTATED_CDS"/>
    <property type="molecule type" value="Genomic_DNA"/>
</dbReference>
<name>T1GRG2_MEGSC</name>
<sequence>KYVPSSFLDVPSLAAVLPRPYKTNIYKNPSNMSNSCLLTSFLEMSLNNILNGSNSLESLKKLNLELVNTWKFSHVTSFNVNFENWSYERVENLLQSCLDFKLWRYACETEKFHTYQRSTLLLNTISLLRFTELWSFLKQNYYQHLEQYQYYRYQLGNVDANIINDITKILPLLQRRCVDLQIYIRETAIRIAYILNLQLYVLSMNKELKQESKLNLEKNHSFSNEYKSFVPFQNLANNKNDCITMIDTLWLDTFNKFYKPENSVQSFITLNAVNMAKKYSLDSKSSVKVLTKYKRVTNKIITLIQMS</sequence>
<dbReference type="AlphaFoldDB" id="T1GRG2"/>
<evidence type="ECO:0000313" key="1">
    <source>
        <dbReference type="EnsemblMetazoa" id="MESCA006246-PA"/>
    </source>
</evidence>
<organism evidence="1 2">
    <name type="scientific">Megaselia scalaris</name>
    <name type="common">Humpbacked fly</name>
    <name type="synonym">Phora scalaris</name>
    <dbReference type="NCBI Taxonomy" id="36166"/>
    <lineage>
        <taxon>Eukaryota</taxon>
        <taxon>Metazoa</taxon>
        <taxon>Ecdysozoa</taxon>
        <taxon>Arthropoda</taxon>
        <taxon>Hexapoda</taxon>
        <taxon>Insecta</taxon>
        <taxon>Pterygota</taxon>
        <taxon>Neoptera</taxon>
        <taxon>Endopterygota</taxon>
        <taxon>Diptera</taxon>
        <taxon>Brachycera</taxon>
        <taxon>Muscomorpha</taxon>
        <taxon>Platypezoidea</taxon>
        <taxon>Phoridae</taxon>
        <taxon>Megaseliini</taxon>
        <taxon>Megaselia</taxon>
    </lineage>
</organism>
<accession>T1GRG2</accession>
<dbReference type="EnsemblMetazoa" id="MESCA006246-RA">
    <property type="protein sequence ID" value="MESCA006246-PA"/>
    <property type="gene ID" value="MESCA006246"/>
</dbReference>
<dbReference type="Proteomes" id="UP000015102">
    <property type="component" value="Unassembled WGS sequence"/>
</dbReference>
<proteinExistence type="predicted"/>
<reference evidence="1" key="2">
    <citation type="submission" date="2015-06" db="UniProtKB">
        <authorList>
            <consortium name="EnsemblMetazoa"/>
        </authorList>
    </citation>
    <scope>IDENTIFICATION</scope>
</reference>
<dbReference type="HOGENOM" id="CLU_907860_0_0_1"/>
<reference evidence="2" key="1">
    <citation type="submission" date="2013-02" db="EMBL/GenBank/DDBJ databases">
        <authorList>
            <person name="Hughes D."/>
        </authorList>
    </citation>
    <scope>NUCLEOTIDE SEQUENCE</scope>
    <source>
        <strain>Durham</strain>
        <strain evidence="2">NC isolate 2 -- Noor lab</strain>
    </source>
</reference>
<evidence type="ECO:0000313" key="2">
    <source>
        <dbReference type="Proteomes" id="UP000015102"/>
    </source>
</evidence>